<dbReference type="InterPro" id="IPR009057">
    <property type="entry name" value="Homeodomain-like_sf"/>
</dbReference>
<evidence type="ECO:0000256" key="2">
    <source>
        <dbReference type="ARBA" id="ARBA00023125"/>
    </source>
</evidence>
<reference evidence="7" key="2">
    <citation type="submission" date="2020-02" db="EMBL/GenBank/DDBJ databases">
        <authorList>
            <person name="Matsumoto Y."/>
            <person name="Motooka D."/>
            <person name="Nakamura S."/>
        </authorList>
    </citation>
    <scope>NUCLEOTIDE SEQUENCE</scope>
    <source>
        <strain evidence="7">JCM 12375</strain>
    </source>
</reference>
<evidence type="ECO:0000256" key="3">
    <source>
        <dbReference type="ARBA" id="ARBA00023163"/>
    </source>
</evidence>
<evidence type="ECO:0000313" key="9">
    <source>
        <dbReference type="Proteomes" id="UP000465622"/>
    </source>
</evidence>
<evidence type="ECO:0000256" key="5">
    <source>
        <dbReference type="SAM" id="MobiDB-lite"/>
    </source>
</evidence>
<dbReference type="Proteomes" id="UP001241092">
    <property type="component" value="Chromosome"/>
</dbReference>
<protein>
    <submittedName>
        <fullName evidence="7">Transcriptional regulator, TetR family protein</fullName>
    </submittedName>
</protein>
<dbReference type="RefSeq" id="WP_051579250.1">
    <property type="nucleotide sequence ID" value="NZ_AP022567.1"/>
</dbReference>
<dbReference type="PANTHER" id="PTHR47506:SF6">
    <property type="entry name" value="HTH-TYPE TRANSCRIPTIONAL REPRESSOR NEMR"/>
    <property type="match status" value="1"/>
</dbReference>
<feature type="domain" description="HTH tetR-type" evidence="6">
    <location>
        <begin position="19"/>
        <end position="79"/>
    </location>
</feature>
<feature type="DNA-binding region" description="H-T-H motif" evidence="4">
    <location>
        <begin position="42"/>
        <end position="61"/>
    </location>
</feature>
<evidence type="ECO:0000256" key="4">
    <source>
        <dbReference type="PROSITE-ProRule" id="PRU00335"/>
    </source>
</evidence>
<organism evidence="8 10">
    <name type="scientific">Mycolicibacterium mageritense</name>
    <name type="common">Mycobacterium mageritense</name>
    <dbReference type="NCBI Taxonomy" id="53462"/>
    <lineage>
        <taxon>Bacteria</taxon>
        <taxon>Bacillati</taxon>
        <taxon>Actinomycetota</taxon>
        <taxon>Actinomycetes</taxon>
        <taxon>Mycobacteriales</taxon>
        <taxon>Mycobacteriaceae</taxon>
        <taxon>Mycolicibacterium</taxon>
    </lineage>
</organism>
<dbReference type="AlphaFoldDB" id="A0AAI8XQZ3"/>
<evidence type="ECO:0000256" key="1">
    <source>
        <dbReference type="ARBA" id="ARBA00023015"/>
    </source>
</evidence>
<evidence type="ECO:0000313" key="7">
    <source>
        <dbReference type="EMBL" id="BBX36753.1"/>
    </source>
</evidence>
<reference evidence="8" key="3">
    <citation type="submission" date="2023-03" db="EMBL/GenBank/DDBJ databases">
        <title>Draft genome sequence of a Mycolicibacterium mageritense strain H4_3_1 isolated from a hybrid biological-inorganic system reactor.</title>
        <authorList>
            <person name="Feng X."/>
            <person name="Kazama D."/>
            <person name="Sato K."/>
            <person name="Kobayashi H."/>
        </authorList>
    </citation>
    <scope>NUCLEOTIDE SEQUENCE</scope>
    <source>
        <strain evidence="8">H4_3_1</strain>
    </source>
</reference>
<dbReference type="EMBL" id="AP022567">
    <property type="protein sequence ID" value="BBX36753.1"/>
    <property type="molecule type" value="Genomic_DNA"/>
</dbReference>
<dbReference type="InterPro" id="IPR001647">
    <property type="entry name" value="HTH_TetR"/>
</dbReference>
<accession>A0AAI8XQZ3</accession>
<gene>
    <name evidence="8" type="ORF">hbim_05557</name>
    <name evidence="7" type="ORF">MMAGJ_60350</name>
</gene>
<dbReference type="SUPFAM" id="SSF48498">
    <property type="entry name" value="Tetracyclin repressor-like, C-terminal domain"/>
    <property type="match status" value="1"/>
</dbReference>
<dbReference type="EMBL" id="AP027452">
    <property type="protein sequence ID" value="BDY31601.1"/>
    <property type="molecule type" value="Genomic_DNA"/>
</dbReference>
<keyword evidence="3" id="KW-0804">Transcription</keyword>
<sequence>MSPTAHPRAQAATRQGGAPGPSERLLRTASKLFAAQGIRSVGIDHILREAGVAKASMYSSYGSKEALVLAYLNDLDHRDRNRWSDAVAGLDDAAAKVLAFFDLAIEAARARDFRGCLYANAATEFPGVVLEPVRAHRDWLHTTIAELLAAAGLSDPSGVADEIQLLYDGALVSSKLQRSVTPIELARRLARQRIDGS</sequence>
<dbReference type="PRINTS" id="PR00455">
    <property type="entry name" value="HTHTETR"/>
</dbReference>
<evidence type="ECO:0000313" key="10">
    <source>
        <dbReference type="Proteomes" id="UP001241092"/>
    </source>
</evidence>
<evidence type="ECO:0000259" key="6">
    <source>
        <dbReference type="PROSITE" id="PS50977"/>
    </source>
</evidence>
<keyword evidence="2 4" id="KW-0238">DNA-binding</keyword>
<dbReference type="Pfam" id="PF00440">
    <property type="entry name" value="TetR_N"/>
    <property type="match status" value="1"/>
</dbReference>
<dbReference type="Proteomes" id="UP000465622">
    <property type="component" value="Chromosome"/>
</dbReference>
<evidence type="ECO:0000313" key="8">
    <source>
        <dbReference type="EMBL" id="BDY31601.1"/>
    </source>
</evidence>
<proteinExistence type="predicted"/>
<name>A0AAI8XQZ3_MYCME</name>
<dbReference type="PROSITE" id="PS50977">
    <property type="entry name" value="HTH_TETR_2"/>
    <property type="match status" value="1"/>
</dbReference>
<keyword evidence="1" id="KW-0805">Transcription regulation</keyword>
<dbReference type="GO" id="GO:0003677">
    <property type="term" value="F:DNA binding"/>
    <property type="evidence" value="ECO:0007669"/>
    <property type="project" value="UniProtKB-UniRule"/>
</dbReference>
<keyword evidence="9" id="KW-1185">Reference proteome</keyword>
<reference evidence="7 9" key="1">
    <citation type="journal article" date="2019" name="Emerg. Microbes Infect.">
        <title>Comprehensive subspecies identification of 175 nontuberculous mycobacteria species based on 7547 genomic profiles.</title>
        <authorList>
            <person name="Matsumoto Y."/>
            <person name="Kinjo T."/>
            <person name="Motooka D."/>
            <person name="Nabeya D."/>
            <person name="Jung N."/>
            <person name="Uechi K."/>
            <person name="Horii T."/>
            <person name="Iida T."/>
            <person name="Fujita J."/>
            <person name="Nakamura S."/>
        </authorList>
    </citation>
    <scope>NUCLEOTIDE SEQUENCE [LARGE SCALE GENOMIC DNA]</scope>
    <source>
        <strain evidence="7 9">JCM 12375</strain>
    </source>
</reference>
<dbReference type="InterPro" id="IPR036271">
    <property type="entry name" value="Tet_transcr_reg_TetR-rel_C_sf"/>
</dbReference>
<dbReference type="InterPro" id="IPR011075">
    <property type="entry name" value="TetR_C"/>
</dbReference>
<dbReference type="SUPFAM" id="SSF46689">
    <property type="entry name" value="Homeodomain-like"/>
    <property type="match status" value="1"/>
</dbReference>
<feature type="region of interest" description="Disordered" evidence="5">
    <location>
        <begin position="1"/>
        <end position="22"/>
    </location>
</feature>
<dbReference type="Gene3D" id="1.10.357.10">
    <property type="entry name" value="Tetracycline Repressor, domain 2"/>
    <property type="match status" value="1"/>
</dbReference>
<dbReference type="Pfam" id="PF16925">
    <property type="entry name" value="TetR_C_13"/>
    <property type="match status" value="1"/>
</dbReference>
<dbReference type="PANTHER" id="PTHR47506">
    <property type="entry name" value="TRANSCRIPTIONAL REGULATORY PROTEIN"/>
    <property type="match status" value="1"/>
</dbReference>